<evidence type="ECO:0000256" key="4">
    <source>
        <dbReference type="ARBA" id="ARBA00022490"/>
    </source>
</evidence>
<keyword evidence="6 13" id="KW-0547">Nucleotide-binding</keyword>
<dbReference type="InterPro" id="IPR001412">
    <property type="entry name" value="aa-tRNA-synth_I_CS"/>
</dbReference>
<keyword evidence="16" id="KW-1185">Reference proteome</keyword>
<protein>
    <recommendedName>
        <fullName evidence="12">Isoleucine--tRNA ligase, cytoplasmic</fullName>
        <ecNumber evidence="3">6.1.1.5</ecNumber>
    </recommendedName>
    <alternativeName>
        <fullName evidence="10">Isoleucyl-tRNA synthetase</fullName>
    </alternativeName>
</protein>
<comment type="subcellular location">
    <subcellularLocation>
        <location evidence="1">Cytoplasm</location>
    </subcellularLocation>
</comment>
<dbReference type="InterPro" id="IPR002300">
    <property type="entry name" value="aa-tRNA-synth_Ia"/>
</dbReference>
<evidence type="ECO:0000256" key="13">
    <source>
        <dbReference type="RuleBase" id="RU363035"/>
    </source>
</evidence>
<evidence type="ECO:0000256" key="10">
    <source>
        <dbReference type="ARBA" id="ARBA00032665"/>
    </source>
</evidence>
<comment type="similarity">
    <text evidence="2 13">Belongs to the class-I aminoacyl-tRNA synthetase family.</text>
</comment>
<dbReference type="FunFam" id="3.40.50.620:FF:000023">
    <property type="entry name" value="Isoleucyl-tRNA synthetase,cytoplasmic"/>
    <property type="match status" value="1"/>
</dbReference>
<organism evidence="15 16">
    <name type="scientific">Oopsacas minuta</name>
    <dbReference type="NCBI Taxonomy" id="111878"/>
    <lineage>
        <taxon>Eukaryota</taxon>
        <taxon>Metazoa</taxon>
        <taxon>Porifera</taxon>
        <taxon>Hexactinellida</taxon>
        <taxon>Hexasterophora</taxon>
        <taxon>Lyssacinosida</taxon>
        <taxon>Leucopsacidae</taxon>
        <taxon>Oopsacas</taxon>
    </lineage>
</organism>
<dbReference type="PROSITE" id="PS00178">
    <property type="entry name" value="AA_TRNA_LIGASE_I"/>
    <property type="match status" value="1"/>
</dbReference>
<dbReference type="CDD" id="cd00818">
    <property type="entry name" value="IleRS_core"/>
    <property type="match status" value="1"/>
</dbReference>
<dbReference type="GO" id="GO:0004822">
    <property type="term" value="F:isoleucine-tRNA ligase activity"/>
    <property type="evidence" value="ECO:0007669"/>
    <property type="project" value="UniProtKB-EC"/>
</dbReference>
<comment type="catalytic activity">
    <reaction evidence="11">
        <text>tRNA(Ile) + L-isoleucine + ATP = L-isoleucyl-tRNA(Ile) + AMP + diphosphate</text>
        <dbReference type="Rhea" id="RHEA:11060"/>
        <dbReference type="Rhea" id="RHEA-COMP:9666"/>
        <dbReference type="Rhea" id="RHEA-COMP:9695"/>
        <dbReference type="ChEBI" id="CHEBI:30616"/>
        <dbReference type="ChEBI" id="CHEBI:33019"/>
        <dbReference type="ChEBI" id="CHEBI:58045"/>
        <dbReference type="ChEBI" id="CHEBI:78442"/>
        <dbReference type="ChEBI" id="CHEBI:78528"/>
        <dbReference type="ChEBI" id="CHEBI:456215"/>
        <dbReference type="EC" id="6.1.1.5"/>
    </reaction>
</comment>
<dbReference type="GO" id="GO:0005737">
    <property type="term" value="C:cytoplasm"/>
    <property type="evidence" value="ECO:0007669"/>
    <property type="project" value="UniProtKB-SubCell"/>
</dbReference>
<evidence type="ECO:0000256" key="3">
    <source>
        <dbReference type="ARBA" id="ARBA00013165"/>
    </source>
</evidence>
<evidence type="ECO:0000256" key="12">
    <source>
        <dbReference type="ARBA" id="ARBA00069879"/>
    </source>
</evidence>
<keyword evidence="7 13" id="KW-0067">ATP-binding</keyword>
<dbReference type="PANTHER" id="PTHR42780:SF1">
    <property type="entry name" value="ISOLEUCINE--TRNA LIGASE, CYTOPLASMIC"/>
    <property type="match status" value="1"/>
</dbReference>
<dbReference type="GO" id="GO:0002161">
    <property type="term" value="F:aminoacyl-tRNA deacylase activity"/>
    <property type="evidence" value="ECO:0007669"/>
    <property type="project" value="InterPro"/>
</dbReference>
<dbReference type="PRINTS" id="PR00984">
    <property type="entry name" value="TRNASYNTHILE"/>
</dbReference>
<dbReference type="EC" id="6.1.1.5" evidence="3"/>
<dbReference type="InterPro" id="IPR002301">
    <property type="entry name" value="Ile-tRNA-ligase"/>
</dbReference>
<evidence type="ECO:0000256" key="9">
    <source>
        <dbReference type="ARBA" id="ARBA00023146"/>
    </source>
</evidence>
<dbReference type="SUPFAM" id="SSF52374">
    <property type="entry name" value="Nucleotidylyl transferase"/>
    <property type="match status" value="1"/>
</dbReference>
<dbReference type="InterPro" id="IPR009008">
    <property type="entry name" value="Val/Leu/Ile-tRNA-synth_edit"/>
</dbReference>
<evidence type="ECO:0000313" key="15">
    <source>
        <dbReference type="EMBL" id="KAI6654163.1"/>
    </source>
</evidence>
<evidence type="ECO:0000256" key="7">
    <source>
        <dbReference type="ARBA" id="ARBA00022840"/>
    </source>
</evidence>
<evidence type="ECO:0000256" key="8">
    <source>
        <dbReference type="ARBA" id="ARBA00022917"/>
    </source>
</evidence>
<dbReference type="Pfam" id="PF00133">
    <property type="entry name" value="tRNA-synt_1"/>
    <property type="match status" value="1"/>
</dbReference>
<dbReference type="InterPro" id="IPR023586">
    <property type="entry name" value="Ile-tRNA-ligase_type2"/>
</dbReference>
<dbReference type="GO" id="GO:0006428">
    <property type="term" value="P:isoleucyl-tRNA aminoacylation"/>
    <property type="evidence" value="ECO:0007669"/>
    <property type="project" value="InterPro"/>
</dbReference>
<keyword evidence="4" id="KW-0963">Cytoplasm</keyword>
<reference evidence="15 16" key="1">
    <citation type="journal article" date="2023" name="BMC Biol.">
        <title>The compact genome of the sponge Oopsacas minuta (Hexactinellida) is lacking key metazoan core genes.</title>
        <authorList>
            <person name="Santini S."/>
            <person name="Schenkelaars Q."/>
            <person name="Jourda C."/>
            <person name="Duchesne M."/>
            <person name="Belahbib H."/>
            <person name="Rocher C."/>
            <person name="Selva M."/>
            <person name="Riesgo A."/>
            <person name="Vervoort M."/>
            <person name="Leys S.P."/>
            <person name="Kodjabachian L."/>
            <person name="Le Bivic A."/>
            <person name="Borchiellini C."/>
            <person name="Claverie J.M."/>
            <person name="Renard E."/>
        </authorList>
    </citation>
    <scope>NUCLEOTIDE SEQUENCE [LARGE SCALE GENOMIC DNA]</scope>
    <source>
        <strain evidence="15">SPO-2</strain>
    </source>
</reference>
<keyword evidence="5 13" id="KW-0436">Ligase</keyword>
<dbReference type="EMBL" id="JAKMXF010000233">
    <property type="protein sequence ID" value="KAI6654163.1"/>
    <property type="molecule type" value="Genomic_DNA"/>
</dbReference>
<keyword evidence="9 13" id="KW-0030">Aminoacyl-tRNA synthetase</keyword>
<evidence type="ECO:0000259" key="14">
    <source>
        <dbReference type="Pfam" id="PF00133"/>
    </source>
</evidence>
<keyword evidence="8 13" id="KW-0648">Protein biosynthesis</keyword>
<evidence type="ECO:0000256" key="2">
    <source>
        <dbReference type="ARBA" id="ARBA00005594"/>
    </source>
</evidence>
<dbReference type="InterPro" id="IPR014729">
    <property type="entry name" value="Rossmann-like_a/b/a_fold"/>
</dbReference>
<dbReference type="GO" id="GO:0005524">
    <property type="term" value="F:ATP binding"/>
    <property type="evidence" value="ECO:0007669"/>
    <property type="project" value="UniProtKB-KW"/>
</dbReference>
<comment type="caution">
    <text evidence="15">The sequence shown here is derived from an EMBL/GenBank/DDBJ whole genome shotgun (WGS) entry which is preliminary data.</text>
</comment>
<dbReference type="Proteomes" id="UP001165289">
    <property type="component" value="Unassembled WGS sequence"/>
</dbReference>
<gene>
    <name evidence="15" type="ORF">LOD99_3008</name>
</gene>
<dbReference type="AlphaFoldDB" id="A0AAV7JYW3"/>
<evidence type="ECO:0000256" key="1">
    <source>
        <dbReference type="ARBA" id="ARBA00004496"/>
    </source>
</evidence>
<dbReference type="NCBIfam" id="TIGR00392">
    <property type="entry name" value="ileS"/>
    <property type="match status" value="1"/>
</dbReference>
<evidence type="ECO:0000256" key="5">
    <source>
        <dbReference type="ARBA" id="ARBA00022598"/>
    </source>
</evidence>
<evidence type="ECO:0000256" key="11">
    <source>
        <dbReference type="ARBA" id="ARBA00048359"/>
    </source>
</evidence>
<feature type="domain" description="Aminoacyl-tRNA synthetase class Ia" evidence="14">
    <location>
        <begin position="22"/>
        <end position="646"/>
    </location>
</feature>
<dbReference type="Gene3D" id="3.40.50.620">
    <property type="entry name" value="HUPs"/>
    <property type="match status" value="2"/>
</dbReference>
<evidence type="ECO:0000313" key="16">
    <source>
        <dbReference type="Proteomes" id="UP001165289"/>
    </source>
</evidence>
<evidence type="ECO:0000256" key="6">
    <source>
        <dbReference type="ARBA" id="ARBA00022741"/>
    </source>
</evidence>
<dbReference type="SUPFAM" id="SSF50677">
    <property type="entry name" value="ValRS/IleRS/LeuRS editing domain"/>
    <property type="match status" value="1"/>
</dbReference>
<proteinExistence type="inferred from homology"/>
<name>A0AAV7JYW3_9METZ</name>
<sequence length="694" mass="81025">MSQTFLKSVNSNINFPTEEESILKFWREINVFEQQLALSKDRPRYTFYDGPPFATGMPHYGHILAGTIKDVVTRYATANGFYVERRFGWDCHGLPVEYEIDKTNNILGPADVEKMGIDVYNAKCRSIVMRYASEWEKIVERMGRWIDFKNDYKTMYPWFMESIWWVFKQIYEKGMVYRGFKVMPFSSACHTPLSNFEAGQNYKEVVDPAIIVTFPLETDPDISLIAWTTTPWTLPSNLAVCVHPDFCYVKVRDIKRGKTYIMMEDRLCILFKKEEDYEIIEKFQGQKLFGLRYIPLFKYFEKLRSDNPNKGAFRVLTDTYVTSSEGTGVVHQAPGFGEDDYRICLANQVFLKDEGVVCPVDESGLFTLEITEYAGVYVKDADKKIIKQLNTEGRLIQNSSVKHNYPFCWRSETPLLYKAVPSWFIRVQDIIPKLLENNRNSYWVPEFVQERRFHNWLESSRDWAISRNRYWGTPMPIWTNADFSEVVCVGSIQELEELSGAKVTDLHRENIDHIEIPSKRGGPNLKRISEVLDCWFESGSMPYAQAHYPFDKRKQFDTIFPADFIAEGIDQTRGWFYTLLVISTILFGKAPFKNLVVNGIVRASNGQKMSKKLKNYPDPMLIVDKFGSDALRLYLVTSPCVRGEDMKFREEGVRDIIKDVFLPWFNAYRFLVQTLLWRDEVCLFVCWCAYLFVF</sequence>
<accession>A0AAV7JYW3</accession>
<dbReference type="FunFam" id="3.40.50.620:FF:000050">
    <property type="entry name" value="Isoleucyl-tRNA synthetase,cytoplasmic"/>
    <property type="match status" value="1"/>
</dbReference>
<dbReference type="PANTHER" id="PTHR42780">
    <property type="entry name" value="SOLEUCYL-TRNA SYNTHETASE"/>
    <property type="match status" value="1"/>
</dbReference>